<dbReference type="Proteomes" id="UP000596660">
    <property type="component" value="Unplaced"/>
</dbReference>
<dbReference type="PANTHER" id="PTHR33640:SF8">
    <property type="entry name" value="TRANSMEMBRANE PROTEIN"/>
    <property type="match status" value="1"/>
</dbReference>
<feature type="region of interest" description="Disordered" evidence="1">
    <location>
        <begin position="404"/>
        <end position="426"/>
    </location>
</feature>
<name>A0A803LP83_CHEQI</name>
<reference evidence="2" key="2">
    <citation type="submission" date="2021-03" db="UniProtKB">
        <authorList>
            <consortium name="EnsemblPlants"/>
        </authorList>
    </citation>
    <scope>IDENTIFICATION</scope>
</reference>
<dbReference type="PANTHER" id="PTHR33640">
    <property type="entry name" value="TRANSMEMBRANE PROTEIN"/>
    <property type="match status" value="1"/>
</dbReference>
<feature type="region of interest" description="Disordered" evidence="1">
    <location>
        <begin position="1"/>
        <end position="26"/>
    </location>
</feature>
<evidence type="ECO:0000256" key="1">
    <source>
        <dbReference type="SAM" id="MobiDB-lite"/>
    </source>
</evidence>
<evidence type="ECO:0000313" key="3">
    <source>
        <dbReference type="Proteomes" id="UP000596660"/>
    </source>
</evidence>
<protein>
    <submittedName>
        <fullName evidence="2">Uncharacterized protein</fullName>
    </submittedName>
</protein>
<organism evidence="2 3">
    <name type="scientific">Chenopodium quinoa</name>
    <name type="common">Quinoa</name>
    <dbReference type="NCBI Taxonomy" id="63459"/>
    <lineage>
        <taxon>Eukaryota</taxon>
        <taxon>Viridiplantae</taxon>
        <taxon>Streptophyta</taxon>
        <taxon>Embryophyta</taxon>
        <taxon>Tracheophyta</taxon>
        <taxon>Spermatophyta</taxon>
        <taxon>Magnoliopsida</taxon>
        <taxon>eudicotyledons</taxon>
        <taxon>Gunneridae</taxon>
        <taxon>Pentapetalae</taxon>
        <taxon>Caryophyllales</taxon>
        <taxon>Chenopodiaceae</taxon>
        <taxon>Chenopodioideae</taxon>
        <taxon>Atripliceae</taxon>
        <taxon>Chenopodium</taxon>
    </lineage>
</organism>
<feature type="compositionally biased region" description="Polar residues" evidence="1">
    <location>
        <begin position="1"/>
        <end position="21"/>
    </location>
</feature>
<dbReference type="Gramene" id="AUR62016762-RA">
    <property type="protein sequence ID" value="AUR62016762-RA:cds"/>
    <property type="gene ID" value="AUR62016762"/>
</dbReference>
<proteinExistence type="predicted"/>
<keyword evidence="3" id="KW-1185">Reference proteome</keyword>
<feature type="compositionally biased region" description="Basic and acidic residues" evidence="1">
    <location>
        <begin position="405"/>
        <end position="423"/>
    </location>
</feature>
<reference evidence="2" key="1">
    <citation type="journal article" date="2017" name="Nature">
        <title>The genome of Chenopodium quinoa.</title>
        <authorList>
            <person name="Jarvis D.E."/>
            <person name="Ho Y.S."/>
            <person name="Lightfoot D.J."/>
            <person name="Schmoeckel S.M."/>
            <person name="Li B."/>
            <person name="Borm T.J.A."/>
            <person name="Ohyanagi H."/>
            <person name="Mineta K."/>
            <person name="Michell C.T."/>
            <person name="Saber N."/>
            <person name="Kharbatia N.M."/>
            <person name="Rupper R.R."/>
            <person name="Sharp A.R."/>
            <person name="Dally N."/>
            <person name="Boughton B.A."/>
            <person name="Woo Y.H."/>
            <person name="Gao G."/>
            <person name="Schijlen E.G.W.M."/>
            <person name="Guo X."/>
            <person name="Momin A.A."/>
            <person name="Negrao S."/>
            <person name="Al-Babili S."/>
            <person name="Gehring C."/>
            <person name="Roessner U."/>
            <person name="Jung C."/>
            <person name="Murphy K."/>
            <person name="Arold S.T."/>
            <person name="Gojobori T."/>
            <person name="van der Linden C.G."/>
            <person name="van Loo E.N."/>
            <person name="Jellen E.N."/>
            <person name="Maughan P.J."/>
            <person name="Tester M."/>
        </authorList>
    </citation>
    <scope>NUCLEOTIDE SEQUENCE [LARGE SCALE GENOMIC DNA]</scope>
    <source>
        <strain evidence="2">cv. PI 614886</strain>
    </source>
</reference>
<evidence type="ECO:0000313" key="2">
    <source>
        <dbReference type="EnsemblPlants" id="AUR62016762-RA:cds"/>
    </source>
</evidence>
<sequence>MDSANVPQENTMTSVETNSAVNVGEQDAAGAGQLRVIGGDQDAAGAAQLRVGGDQDAAGASQLGVVGGDEDAAGPAQLGVVGRSTQPQYKGMSFKTGSSNDKGKMVLKDTLKKEKQMIKVVEMKSSNELQVLKSGNEVEGLKSHIHGTLHSRMSPSSIVQVMESVLLSQNQLKAVRDIGFGSMEFLKVTQLPLRLGLWLVQHFDAKTCSLNIPDSDPFRITEDHVHEVLGKQNMNINSDILTFLSDVDKIKDLNWSKYILDSLLKGKLLWEERPTRAFPGSLLFLMLLYVDQFVLEEVRAAREIPILKGWTTAMLSTREKLELFKGRLGNIRAKKLDAGSSSITQPKMEKFIPSEVETQVVANKLIILTKLREKYTLGIITSEVNTIQSVKEIAQKKKKQSKVSVADKEENAEKEKPEEEKVQGRKSKRLKKAELISRLSFQLPLALFQLSNEFINSLSIFLVSPQFVFILGNAIVITLFVNSGQLNSNLKSPKTSSLERKNMKTVQKYVKKQVMPEENAMMAMIFSTSEQQQVIKIYHRSKSEKVRREKVVENKCCGLRRSNTEIKSLRGCGCSKVAKEGHYPEDHMSNEEFQKTVENFIARQQRFLREEEYSALIE</sequence>
<dbReference type="AlphaFoldDB" id="A0A803LP83"/>
<dbReference type="EnsemblPlants" id="AUR62016762-RA">
    <property type="protein sequence ID" value="AUR62016762-RA:cds"/>
    <property type="gene ID" value="AUR62016762"/>
</dbReference>
<accession>A0A803LP83</accession>